<dbReference type="InterPro" id="IPR035906">
    <property type="entry name" value="MetI-like_sf"/>
</dbReference>
<keyword evidence="4" id="KW-0813">Transport</keyword>
<evidence type="ECO:0000259" key="12">
    <source>
        <dbReference type="PROSITE" id="PS50928"/>
    </source>
</evidence>
<keyword evidence="7 10" id="KW-0812">Transmembrane</keyword>
<accession>A0A931B4D6</accession>
<evidence type="ECO:0000256" key="7">
    <source>
        <dbReference type="ARBA" id="ARBA00022692"/>
    </source>
</evidence>
<evidence type="ECO:0000256" key="10">
    <source>
        <dbReference type="RuleBase" id="RU363043"/>
    </source>
</evidence>
<keyword evidence="14" id="KW-1185">Reference proteome</keyword>
<evidence type="ECO:0000256" key="6">
    <source>
        <dbReference type="ARBA" id="ARBA00022592"/>
    </source>
</evidence>
<keyword evidence="8 10" id="KW-1133">Transmembrane helix</keyword>
<comment type="function">
    <text evidence="1">Part of the binding-protein-dependent transport system for phosphate; probably responsible for the translocation of the substrate across the membrane.</text>
</comment>
<evidence type="ECO:0000256" key="4">
    <source>
        <dbReference type="ARBA" id="ARBA00022448"/>
    </source>
</evidence>
<feature type="domain" description="ABC transmembrane type-1" evidence="12">
    <location>
        <begin position="161"/>
        <end position="364"/>
    </location>
</feature>
<dbReference type="CDD" id="cd06261">
    <property type="entry name" value="TM_PBP2"/>
    <property type="match status" value="1"/>
</dbReference>
<proteinExistence type="inferred from homology"/>
<dbReference type="Gene3D" id="1.10.3720.10">
    <property type="entry name" value="MetI-like"/>
    <property type="match status" value="1"/>
</dbReference>
<dbReference type="AlphaFoldDB" id="A0A931B4D6"/>
<feature type="transmembrane region" description="Helical" evidence="10">
    <location>
        <begin position="199"/>
        <end position="222"/>
    </location>
</feature>
<feature type="transmembrane region" description="Helical" evidence="10">
    <location>
        <begin position="101"/>
        <end position="119"/>
    </location>
</feature>
<feature type="compositionally biased region" description="Low complexity" evidence="11">
    <location>
        <begin position="12"/>
        <end position="26"/>
    </location>
</feature>
<dbReference type="PANTHER" id="PTHR42922">
    <property type="entry name" value="PHOSPHATE TRANSPORT SYSTEM PERMEASE PROTEIN PSTA"/>
    <property type="match status" value="1"/>
</dbReference>
<evidence type="ECO:0000313" key="13">
    <source>
        <dbReference type="EMBL" id="MBF9070016.1"/>
    </source>
</evidence>
<dbReference type="GO" id="GO:0035435">
    <property type="term" value="P:phosphate ion transmembrane transport"/>
    <property type="evidence" value="ECO:0007669"/>
    <property type="project" value="InterPro"/>
</dbReference>
<dbReference type="NCBIfam" id="TIGR00974">
    <property type="entry name" value="3a0107s02c"/>
    <property type="match status" value="1"/>
</dbReference>
<reference evidence="13" key="1">
    <citation type="submission" date="2020-11" db="EMBL/GenBank/DDBJ databases">
        <title>Isolation and identification of active actinomycetes.</title>
        <authorList>
            <person name="Yu B."/>
        </authorList>
    </citation>
    <scope>NUCLEOTIDE SEQUENCE</scope>
    <source>
        <strain evidence="13">NEAU-YB345</strain>
    </source>
</reference>
<evidence type="ECO:0000256" key="11">
    <source>
        <dbReference type="SAM" id="MobiDB-lite"/>
    </source>
</evidence>
<sequence>MATATGGPSGPPDQQGPATGPSAAPASEPEVRIRFGGITGPGLTSLLGAAVGSFALCWLLYERLLPLSGAQGFLLSWYVLFLAMYWGIGRTQWDPRTVRENLARVVVCSAGLAVTALIVDQVFFVGEMGEHAASHANFYTQDMERTASLSPITSGGALAAVIGSLEQLGLATLFAVPLGIATAVYLAEVGGRGARAVRTVVEAMTALPSIVAGLFVLGVVILTLGLQQSGFAASLALTVMMMPIVTRASEVVLRLVPGTLREASYALGSSQWRTVWSVVLPTARRGLVTAVVLGMARGVGETSPVLLTSGFTAQFNANPFNDHQVSLPLFIWNYVRYPSSDMVARAFAAGLLLMFVVLVLFVTARLLAGRSYQGGSR</sequence>
<dbReference type="PANTHER" id="PTHR42922:SF1">
    <property type="entry name" value="PHOSPHATE TRANSPORT SYSTEM PERMEASE PROTEIN PSTA"/>
    <property type="match status" value="1"/>
</dbReference>
<comment type="similarity">
    <text evidence="3 10">Belongs to the binding-protein-dependent transport system permease family. CysTW subfamily.</text>
</comment>
<dbReference type="Proteomes" id="UP000657385">
    <property type="component" value="Unassembled WGS sequence"/>
</dbReference>
<dbReference type="EMBL" id="JADPRT010000007">
    <property type="protein sequence ID" value="MBF9070016.1"/>
    <property type="molecule type" value="Genomic_DNA"/>
</dbReference>
<evidence type="ECO:0000256" key="5">
    <source>
        <dbReference type="ARBA" id="ARBA00022475"/>
    </source>
</evidence>
<dbReference type="InterPro" id="IPR000515">
    <property type="entry name" value="MetI-like"/>
</dbReference>
<protein>
    <recommendedName>
        <fullName evidence="10">Phosphate transport system permease protein PstA</fullName>
    </recommendedName>
</protein>
<dbReference type="Pfam" id="PF00528">
    <property type="entry name" value="BPD_transp_1"/>
    <property type="match status" value="1"/>
</dbReference>
<dbReference type="PROSITE" id="PS50928">
    <property type="entry name" value="ABC_TM1"/>
    <property type="match status" value="1"/>
</dbReference>
<comment type="caution">
    <text evidence="13">The sequence shown here is derived from an EMBL/GenBank/DDBJ whole genome shotgun (WGS) entry which is preliminary data.</text>
</comment>
<evidence type="ECO:0000256" key="9">
    <source>
        <dbReference type="ARBA" id="ARBA00023136"/>
    </source>
</evidence>
<dbReference type="SUPFAM" id="SSF161098">
    <property type="entry name" value="MetI-like"/>
    <property type="match status" value="1"/>
</dbReference>
<keyword evidence="5 10" id="KW-1003">Cell membrane</keyword>
<gene>
    <name evidence="13" type="primary">pstA</name>
    <name evidence="13" type="ORF">I2501_18495</name>
</gene>
<evidence type="ECO:0000256" key="3">
    <source>
        <dbReference type="ARBA" id="ARBA00007069"/>
    </source>
</evidence>
<evidence type="ECO:0000313" key="14">
    <source>
        <dbReference type="Proteomes" id="UP000657385"/>
    </source>
</evidence>
<name>A0A931B4D6_9ACTN</name>
<dbReference type="InterPro" id="IPR005672">
    <property type="entry name" value="Phosphate_PstA"/>
</dbReference>
<feature type="region of interest" description="Disordered" evidence="11">
    <location>
        <begin position="1"/>
        <end position="26"/>
    </location>
</feature>
<dbReference type="GO" id="GO:0005315">
    <property type="term" value="F:phosphate transmembrane transporter activity"/>
    <property type="evidence" value="ECO:0007669"/>
    <property type="project" value="InterPro"/>
</dbReference>
<feature type="transmembrane region" description="Helical" evidence="10">
    <location>
        <begin position="168"/>
        <end position="187"/>
    </location>
</feature>
<evidence type="ECO:0000256" key="2">
    <source>
        <dbReference type="ARBA" id="ARBA00004651"/>
    </source>
</evidence>
<feature type="transmembrane region" description="Helical" evidence="10">
    <location>
        <begin position="67"/>
        <end position="89"/>
    </location>
</feature>
<evidence type="ECO:0000256" key="1">
    <source>
        <dbReference type="ARBA" id="ARBA00003510"/>
    </source>
</evidence>
<evidence type="ECO:0000256" key="8">
    <source>
        <dbReference type="ARBA" id="ARBA00022989"/>
    </source>
</evidence>
<comment type="subcellular location">
    <subcellularLocation>
        <location evidence="2 10">Cell membrane</location>
        <topology evidence="2 10">Multi-pass membrane protein</topology>
    </subcellularLocation>
</comment>
<keyword evidence="6" id="KW-0592">Phosphate transport</keyword>
<dbReference type="GO" id="GO:0005886">
    <property type="term" value="C:plasma membrane"/>
    <property type="evidence" value="ECO:0007669"/>
    <property type="project" value="UniProtKB-SubCell"/>
</dbReference>
<keyword evidence="9 10" id="KW-0472">Membrane</keyword>
<organism evidence="13 14">
    <name type="scientific">Streptacidiphilus fuscans</name>
    <dbReference type="NCBI Taxonomy" id="2789292"/>
    <lineage>
        <taxon>Bacteria</taxon>
        <taxon>Bacillati</taxon>
        <taxon>Actinomycetota</taxon>
        <taxon>Actinomycetes</taxon>
        <taxon>Kitasatosporales</taxon>
        <taxon>Streptomycetaceae</taxon>
        <taxon>Streptacidiphilus</taxon>
    </lineage>
</organism>
<dbReference type="InterPro" id="IPR051408">
    <property type="entry name" value="Phosphate_transprt_permease"/>
</dbReference>
<feature type="transmembrane region" description="Helical" evidence="10">
    <location>
        <begin position="42"/>
        <end position="61"/>
    </location>
</feature>
<feature type="transmembrane region" description="Helical" evidence="10">
    <location>
        <begin position="346"/>
        <end position="368"/>
    </location>
</feature>